<dbReference type="CDD" id="cd00130">
    <property type="entry name" value="PAS"/>
    <property type="match status" value="1"/>
</dbReference>
<dbReference type="SMART" id="SM00091">
    <property type="entry name" value="PAS"/>
    <property type="match status" value="1"/>
</dbReference>
<evidence type="ECO:0000256" key="5">
    <source>
        <dbReference type="ARBA" id="ARBA00022777"/>
    </source>
</evidence>
<dbReference type="NCBIfam" id="TIGR00229">
    <property type="entry name" value="sensory_box"/>
    <property type="match status" value="1"/>
</dbReference>
<evidence type="ECO:0000256" key="1">
    <source>
        <dbReference type="ARBA" id="ARBA00000085"/>
    </source>
</evidence>
<dbReference type="InterPro" id="IPR000700">
    <property type="entry name" value="PAS-assoc_C"/>
</dbReference>
<name>A0AA97EPZ5_9FLAO</name>
<dbReference type="SMART" id="SM00086">
    <property type="entry name" value="PAC"/>
    <property type="match status" value="1"/>
</dbReference>
<keyword evidence="10" id="KW-1185">Reference proteome</keyword>
<reference evidence="10" key="1">
    <citation type="submission" date="2024-06" db="EMBL/GenBank/DDBJ databases">
        <title>Hwangdonia haimaensis gen. nov., sp. nov., a member of the family Flavobacteriaceae isolated from the haima cold seep.</title>
        <authorList>
            <person name="Li J."/>
        </authorList>
    </citation>
    <scope>NUCLEOTIDE SEQUENCE [LARGE SCALE GENOMIC DNA]</scope>
    <source>
        <strain evidence="10">SCSIO 19198</strain>
    </source>
</reference>
<dbReference type="InterPro" id="IPR036890">
    <property type="entry name" value="HATPase_C_sf"/>
</dbReference>
<dbReference type="PRINTS" id="PR00344">
    <property type="entry name" value="BCTRLSENSOR"/>
</dbReference>
<keyword evidence="3" id="KW-0597">Phosphoprotein</keyword>
<dbReference type="InterPro" id="IPR001610">
    <property type="entry name" value="PAC"/>
</dbReference>
<gene>
    <name evidence="9" type="ORF">RNZ46_01860</name>
</gene>
<feature type="domain" description="PAS" evidence="7">
    <location>
        <begin position="33"/>
        <end position="106"/>
    </location>
</feature>
<dbReference type="InterPro" id="IPR004358">
    <property type="entry name" value="Sig_transdc_His_kin-like_C"/>
</dbReference>
<evidence type="ECO:0000313" key="9">
    <source>
        <dbReference type="EMBL" id="WOD44018.1"/>
    </source>
</evidence>
<feature type="domain" description="PAC" evidence="8">
    <location>
        <begin position="110"/>
        <end position="163"/>
    </location>
</feature>
<dbReference type="PROSITE" id="PS50112">
    <property type="entry name" value="PAS"/>
    <property type="match status" value="1"/>
</dbReference>
<organism evidence="9 10">
    <name type="scientific">Hwangdonia lutea</name>
    <dbReference type="NCBI Taxonomy" id="3075823"/>
    <lineage>
        <taxon>Bacteria</taxon>
        <taxon>Pseudomonadati</taxon>
        <taxon>Bacteroidota</taxon>
        <taxon>Flavobacteriia</taxon>
        <taxon>Flavobacteriales</taxon>
        <taxon>Flavobacteriaceae</taxon>
        <taxon>Hwangdonia</taxon>
    </lineage>
</organism>
<feature type="domain" description="Histidine kinase" evidence="6">
    <location>
        <begin position="181"/>
        <end position="394"/>
    </location>
</feature>
<dbReference type="InterPro" id="IPR035965">
    <property type="entry name" value="PAS-like_dom_sf"/>
</dbReference>
<dbReference type="SUPFAM" id="SSF55874">
    <property type="entry name" value="ATPase domain of HSP90 chaperone/DNA topoisomerase II/histidine kinase"/>
    <property type="match status" value="1"/>
</dbReference>
<dbReference type="AlphaFoldDB" id="A0AA97EPZ5"/>
<sequence>MKFHSYHTSILKKFKGFLKPETPEINNSKKPREDIKWQLALDISNIGVWEFDAKLNKVYFSQPSKRIIGFEDDDTFGNDINAWNDRVHPEDREKYFQDYQDHVNGLKPLYVNEHRIRCKDGSYKWILDKGKVIEWDKKGKPIRFIGTHVDITEHVENEIKLSNTLNLVSEQNNKLKNFAHIVTHNLKQHAGNFESLLEFYEEAKSEKEKHELLDYLKTLSSSLTKTITNLNEIVSIQNNKNKKIDKLYLAEEVNKMMDVLNIVITENNAKIMNDIDPKLYIYYSPTYLESIIQNLFTNAIKYKHPDRAPEVTLKTVLTKDTLTVIITDNGIGIDLEKFGDSVFGLYKTFHNNQDSEGVGLYLIKNQIEAYGGQINIDSKVNVGTTFFITIPNKKKSA</sequence>
<accession>A0AA97EPZ5</accession>
<evidence type="ECO:0000256" key="4">
    <source>
        <dbReference type="ARBA" id="ARBA00022679"/>
    </source>
</evidence>
<proteinExistence type="predicted"/>
<dbReference type="EC" id="2.7.13.3" evidence="2"/>
<dbReference type="SMART" id="SM00387">
    <property type="entry name" value="HATPase_c"/>
    <property type="match status" value="1"/>
</dbReference>
<evidence type="ECO:0000259" key="6">
    <source>
        <dbReference type="PROSITE" id="PS50109"/>
    </source>
</evidence>
<dbReference type="Pfam" id="PF08447">
    <property type="entry name" value="PAS_3"/>
    <property type="match status" value="1"/>
</dbReference>
<dbReference type="PROSITE" id="PS50109">
    <property type="entry name" value="HIS_KIN"/>
    <property type="match status" value="1"/>
</dbReference>
<dbReference type="KEGG" id="hws:RNZ46_01860"/>
<evidence type="ECO:0000256" key="3">
    <source>
        <dbReference type="ARBA" id="ARBA00022553"/>
    </source>
</evidence>
<dbReference type="InterPro" id="IPR000014">
    <property type="entry name" value="PAS"/>
</dbReference>
<dbReference type="PROSITE" id="PS50113">
    <property type="entry name" value="PAC"/>
    <property type="match status" value="1"/>
</dbReference>
<evidence type="ECO:0000256" key="2">
    <source>
        <dbReference type="ARBA" id="ARBA00012438"/>
    </source>
</evidence>
<dbReference type="InterPro" id="IPR013655">
    <property type="entry name" value="PAS_fold_3"/>
</dbReference>
<evidence type="ECO:0000313" key="10">
    <source>
        <dbReference type="Proteomes" id="UP001302486"/>
    </source>
</evidence>
<dbReference type="Gene3D" id="3.30.450.20">
    <property type="entry name" value="PAS domain"/>
    <property type="match status" value="1"/>
</dbReference>
<dbReference type="InterPro" id="IPR052162">
    <property type="entry name" value="Sensor_kinase/Photoreceptor"/>
</dbReference>
<dbReference type="Gene3D" id="3.30.565.10">
    <property type="entry name" value="Histidine kinase-like ATPase, C-terminal domain"/>
    <property type="match status" value="1"/>
</dbReference>
<evidence type="ECO:0000259" key="7">
    <source>
        <dbReference type="PROSITE" id="PS50112"/>
    </source>
</evidence>
<dbReference type="PANTHER" id="PTHR43304">
    <property type="entry name" value="PHYTOCHROME-LIKE PROTEIN CPH1"/>
    <property type="match status" value="1"/>
</dbReference>
<protein>
    <recommendedName>
        <fullName evidence="2">histidine kinase</fullName>
        <ecNumber evidence="2">2.7.13.3</ecNumber>
    </recommendedName>
</protein>
<dbReference type="RefSeq" id="WP_316983694.1">
    <property type="nucleotide sequence ID" value="NZ_CP136521.1"/>
</dbReference>
<keyword evidence="5" id="KW-0418">Kinase</keyword>
<dbReference type="PANTHER" id="PTHR43304:SF1">
    <property type="entry name" value="PAC DOMAIN-CONTAINING PROTEIN"/>
    <property type="match status" value="1"/>
</dbReference>
<dbReference type="SUPFAM" id="SSF55785">
    <property type="entry name" value="PYP-like sensor domain (PAS domain)"/>
    <property type="match status" value="1"/>
</dbReference>
<dbReference type="GO" id="GO:0004673">
    <property type="term" value="F:protein histidine kinase activity"/>
    <property type="evidence" value="ECO:0007669"/>
    <property type="project" value="UniProtKB-EC"/>
</dbReference>
<comment type="catalytic activity">
    <reaction evidence="1">
        <text>ATP + protein L-histidine = ADP + protein N-phospho-L-histidine.</text>
        <dbReference type="EC" id="2.7.13.3"/>
    </reaction>
</comment>
<keyword evidence="4" id="KW-0808">Transferase</keyword>
<evidence type="ECO:0000259" key="8">
    <source>
        <dbReference type="PROSITE" id="PS50113"/>
    </source>
</evidence>
<dbReference type="EMBL" id="CP136521">
    <property type="protein sequence ID" value="WOD44018.1"/>
    <property type="molecule type" value="Genomic_DNA"/>
</dbReference>
<dbReference type="Proteomes" id="UP001302486">
    <property type="component" value="Chromosome"/>
</dbReference>
<dbReference type="InterPro" id="IPR005467">
    <property type="entry name" value="His_kinase_dom"/>
</dbReference>
<dbReference type="Pfam" id="PF02518">
    <property type="entry name" value="HATPase_c"/>
    <property type="match status" value="1"/>
</dbReference>
<dbReference type="InterPro" id="IPR003594">
    <property type="entry name" value="HATPase_dom"/>
</dbReference>